<name>A0AAN9QNX7_CANGL</name>
<accession>A0AAN9QNX7</accession>
<proteinExistence type="predicted"/>
<dbReference type="AlphaFoldDB" id="A0AAN9QNX7"/>
<gene>
    <name evidence="1" type="ORF">VNO77_14916</name>
</gene>
<dbReference type="EMBL" id="JAYMYQ010000003">
    <property type="protein sequence ID" value="KAK7344810.1"/>
    <property type="molecule type" value="Genomic_DNA"/>
</dbReference>
<keyword evidence="2" id="KW-1185">Reference proteome</keyword>
<evidence type="ECO:0000313" key="2">
    <source>
        <dbReference type="Proteomes" id="UP001367508"/>
    </source>
</evidence>
<comment type="caution">
    <text evidence="1">The sequence shown here is derived from an EMBL/GenBank/DDBJ whole genome shotgun (WGS) entry which is preliminary data.</text>
</comment>
<organism evidence="1 2">
    <name type="scientific">Canavalia gladiata</name>
    <name type="common">Sword bean</name>
    <name type="synonym">Dolichos gladiatus</name>
    <dbReference type="NCBI Taxonomy" id="3824"/>
    <lineage>
        <taxon>Eukaryota</taxon>
        <taxon>Viridiplantae</taxon>
        <taxon>Streptophyta</taxon>
        <taxon>Embryophyta</taxon>
        <taxon>Tracheophyta</taxon>
        <taxon>Spermatophyta</taxon>
        <taxon>Magnoliopsida</taxon>
        <taxon>eudicotyledons</taxon>
        <taxon>Gunneridae</taxon>
        <taxon>Pentapetalae</taxon>
        <taxon>rosids</taxon>
        <taxon>fabids</taxon>
        <taxon>Fabales</taxon>
        <taxon>Fabaceae</taxon>
        <taxon>Papilionoideae</taxon>
        <taxon>50 kb inversion clade</taxon>
        <taxon>NPAAA clade</taxon>
        <taxon>indigoferoid/millettioid clade</taxon>
        <taxon>Phaseoleae</taxon>
        <taxon>Canavalia</taxon>
    </lineage>
</organism>
<reference evidence="1 2" key="1">
    <citation type="submission" date="2024-01" db="EMBL/GenBank/DDBJ databases">
        <title>The genomes of 5 underutilized Papilionoideae crops provide insights into root nodulation and disease resistanc.</title>
        <authorList>
            <person name="Jiang F."/>
        </authorList>
    </citation>
    <scope>NUCLEOTIDE SEQUENCE [LARGE SCALE GENOMIC DNA]</scope>
    <source>
        <strain evidence="1">LVBAO_FW01</strain>
        <tissue evidence="1">Leaves</tissue>
    </source>
</reference>
<dbReference type="Proteomes" id="UP001367508">
    <property type="component" value="Unassembled WGS sequence"/>
</dbReference>
<sequence length="223" mass="25367">MISMDCPELRLPSSQDIARKLPPLPTTVEVLTVRQQENLLGPYSIRSDIGGLWHSLLKDRLDKGVPEYTLYAPWEASLQDLPNAPWLLFKRETAKGVKLPKSDPSSYSCRVSQEQSLPELDPTSAFQQPHLHSRPLRKILSCLGRLRLMPLILGHTILDRFLPQMTEQNPMTMRSLLLPLQQSRSPRCRVGEESGIKTKLLDDLQWRLKMRGMLSSGAFSRDS</sequence>
<evidence type="ECO:0000313" key="1">
    <source>
        <dbReference type="EMBL" id="KAK7344810.1"/>
    </source>
</evidence>
<protein>
    <submittedName>
        <fullName evidence="1">Uncharacterized protein</fullName>
    </submittedName>
</protein>